<reference evidence="2" key="1">
    <citation type="journal article" date="2019" name="Int. J. Syst. Evol. Microbiol.">
        <title>The Global Catalogue of Microorganisms (GCM) 10K type strain sequencing project: providing services to taxonomists for standard genome sequencing and annotation.</title>
        <authorList>
            <consortium name="The Broad Institute Genomics Platform"/>
            <consortium name="The Broad Institute Genome Sequencing Center for Infectious Disease"/>
            <person name="Wu L."/>
            <person name="Ma J."/>
        </authorList>
    </citation>
    <scope>NUCLEOTIDE SEQUENCE [LARGE SCALE GENOMIC DNA]</scope>
    <source>
        <strain evidence="2">JCM 3399</strain>
    </source>
</reference>
<organism evidence="1 2">
    <name type="scientific">Streptomyces albospinus</name>
    <dbReference type="NCBI Taxonomy" id="285515"/>
    <lineage>
        <taxon>Bacteria</taxon>
        <taxon>Bacillati</taxon>
        <taxon>Actinomycetota</taxon>
        <taxon>Actinomycetes</taxon>
        <taxon>Kitasatosporales</taxon>
        <taxon>Streptomycetaceae</taxon>
        <taxon>Streptomyces</taxon>
    </lineage>
</organism>
<dbReference type="Proteomes" id="UP000654471">
    <property type="component" value="Unassembled WGS sequence"/>
</dbReference>
<keyword evidence="2" id="KW-1185">Reference proteome</keyword>
<gene>
    <name evidence="1" type="ORF">GCM10010211_60730</name>
</gene>
<comment type="caution">
    <text evidence="1">The sequence shown here is derived from an EMBL/GenBank/DDBJ whole genome shotgun (WGS) entry which is preliminary data.</text>
</comment>
<dbReference type="EMBL" id="BMRP01000028">
    <property type="protein sequence ID" value="GGU86507.1"/>
    <property type="molecule type" value="Genomic_DNA"/>
</dbReference>
<evidence type="ECO:0000313" key="2">
    <source>
        <dbReference type="Proteomes" id="UP000654471"/>
    </source>
</evidence>
<name>A0ABQ2VHV7_9ACTN</name>
<sequence length="117" mass="12605">MHGEMVLSYCERHELHNCADCTPDGRVRRAGHRSDGGGSKWAGWPKGAIIIHYEGKAHLPGCTHLSESAIRAPKFGWVTDPAAGAWRRLSASAPLRPTQGNISLAGVSRCETCDATQ</sequence>
<protein>
    <submittedName>
        <fullName evidence="1">Uncharacterized protein</fullName>
    </submittedName>
</protein>
<accession>A0ABQ2VHV7</accession>
<proteinExistence type="predicted"/>
<evidence type="ECO:0000313" key="1">
    <source>
        <dbReference type="EMBL" id="GGU86507.1"/>
    </source>
</evidence>